<dbReference type="Gene3D" id="2.160.20.60">
    <property type="entry name" value="Glutamate synthase, alpha subunit, C-terminal domain"/>
    <property type="match status" value="2"/>
</dbReference>
<dbReference type="InterPro" id="IPR017550">
    <property type="entry name" value="Formylmethanofuran_DH_suC"/>
</dbReference>
<dbReference type="EMBL" id="CP036289">
    <property type="protein sequence ID" value="QDU73505.1"/>
    <property type="molecule type" value="Genomic_DNA"/>
</dbReference>
<evidence type="ECO:0000313" key="2">
    <source>
        <dbReference type="Proteomes" id="UP000318626"/>
    </source>
</evidence>
<dbReference type="AlphaFoldDB" id="A0A518C2Q5"/>
<dbReference type="PANTHER" id="PTHR39673">
    <property type="entry name" value="TUNGSTEN FORMYLMETHANOFURAN DEHYDROGENASE, SUBUNIT C (FWDC)"/>
    <property type="match status" value="1"/>
</dbReference>
<accession>A0A518C2Q5</accession>
<dbReference type="SUPFAM" id="SSF69336">
    <property type="entry name" value="Alpha subunit of glutamate synthase, C-terminal domain"/>
    <property type="match status" value="1"/>
</dbReference>
<reference evidence="2" key="1">
    <citation type="submission" date="2019-02" db="EMBL/GenBank/DDBJ databases">
        <title>Deep-cultivation of Planctomycetes and their phenomic and genomic characterization uncovers novel biology.</title>
        <authorList>
            <person name="Wiegand S."/>
            <person name="Jogler M."/>
            <person name="Boedeker C."/>
            <person name="Pinto D."/>
            <person name="Vollmers J."/>
            <person name="Rivas-Marin E."/>
            <person name="Kohn T."/>
            <person name="Peeters S.H."/>
            <person name="Heuer A."/>
            <person name="Rast P."/>
            <person name="Oberbeckmann S."/>
            <person name="Bunk B."/>
            <person name="Jeske O."/>
            <person name="Meyerdierks A."/>
            <person name="Storesund J.E."/>
            <person name="Kallscheuer N."/>
            <person name="Luecker S."/>
            <person name="Lage O.M."/>
            <person name="Pohl T."/>
            <person name="Merkel B.J."/>
            <person name="Hornburger P."/>
            <person name="Mueller R.-W."/>
            <person name="Bruemmer F."/>
            <person name="Labrenz M."/>
            <person name="Spormann A.M."/>
            <person name="Op den Camp H."/>
            <person name="Overmann J."/>
            <person name="Amann R."/>
            <person name="Jetten M.S.M."/>
            <person name="Mascher T."/>
            <person name="Medema M.H."/>
            <person name="Devos D.P."/>
            <person name="Kaster A.-K."/>
            <person name="Ovreas L."/>
            <person name="Rohde M."/>
            <person name="Galperin M.Y."/>
            <person name="Jogler C."/>
        </authorList>
    </citation>
    <scope>NUCLEOTIDE SEQUENCE [LARGE SCALE GENOMIC DNA]</scope>
    <source>
        <strain evidence="2">Pan97</strain>
    </source>
</reference>
<name>A0A518C2Q5_9BACT</name>
<dbReference type="GO" id="GO:0046914">
    <property type="term" value="F:transition metal ion binding"/>
    <property type="evidence" value="ECO:0007669"/>
    <property type="project" value="InterPro"/>
</dbReference>
<gene>
    <name evidence="1" type="primary">fhcC</name>
    <name evidence="1" type="ORF">Pan97_04780</name>
</gene>
<proteinExistence type="predicted"/>
<dbReference type="GO" id="GO:0016787">
    <property type="term" value="F:hydrolase activity"/>
    <property type="evidence" value="ECO:0007669"/>
    <property type="project" value="UniProtKB-KW"/>
</dbReference>
<dbReference type="GO" id="GO:0016740">
    <property type="term" value="F:transferase activity"/>
    <property type="evidence" value="ECO:0007669"/>
    <property type="project" value="UniProtKB-KW"/>
</dbReference>
<sequence length="271" mass="29234">MRLRLRHDITVGLDLRGVLPSRLLPMSLSEVAKVTVWEGNRRVELGELFDVEIETRREETLRIIGNLSKADNVGAGLDGGTLFVQGSVGHHAGQEMREGSLFIHGHVGNNLAEGMKGGFLKVLGNVGDRVGAPLPGENRGMAGGHVFILGSAGSEVGHRMRRGTIAIANDCGDFVGYEMLAGTIFVGGKAGTNPGLMMRRGTIILHGNQQSDLMAGFVHACRFKPTMMPLLAKDFACQEVPEVARLIAWRDYDLFHGDLAQMGRGEILLPT</sequence>
<dbReference type="RefSeq" id="WP_144970390.1">
    <property type="nucleotide sequence ID" value="NZ_CP036289.1"/>
</dbReference>
<dbReference type="PANTHER" id="PTHR39673:SF5">
    <property type="entry name" value="TUNGSTEN-CONTAINING FORMYLMETHANOFURAN DEHYDROGENASE 2 SUBUNIT C"/>
    <property type="match status" value="1"/>
</dbReference>
<dbReference type="Proteomes" id="UP000318626">
    <property type="component" value="Chromosome"/>
</dbReference>
<keyword evidence="2" id="KW-1185">Reference proteome</keyword>
<organism evidence="1 2">
    <name type="scientific">Bremerella volcania</name>
    <dbReference type="NCBI Taxonomy" id="2527984"/>
    <lineage>
        <taxon>Bacteria</taxon>
        <taxon>Pseudomonadati</taxon>
        <taxon>Planctomycetota</taxon>
        <taxon>Planctomycetia</taxon>
        <taxon>Pirellulales</taxon>
        <taxon>Pirellulaceae</taxon>
        <taxon>Bremerella</taxon>
    </lineage>
</organism>
<protein>
    <submittedName>
        <fullName evidence="1">Formyltransferase/hydrolase complex Fhc subunit C</fullName>
    </submittedName>
</protein>
<keyword evidence="1" id="KW-0808">Transferase</keyword>
<dbReference type="InterPro" id="IPR036485">
    <property type="entry name" value="Glu_synth_asu_C_sf"/>
</dbReference>
<dbReference type="NCBIfam" id="TIGR03122">
    <property type="entry name" value="one_C_dehyd_C"/>
    <property type="match status" value="1"/>
</dbReference>
<dbReference type="OrthoDB" id="269067at2"/>
<dbReference type="GO" id="GO:0015948">
    <property type="term" value="P:methanogenesis"/>
    <property type="evidence" value="ECO:0007669"/>
    <property type="project" value="InterPro"/>
</dbReference>
<dbReference type="KEGG" id="bvo:Pan97_04780"/>
<evidence type="ECO:0000313" key="1">
    <source>
        <dbReference type="EMBL" id="QDU73505.1"/>
    </source>
</evidence>
<dbReference type="GO" id="GO:0018493">
    <property type="term" value="F:formylmethanofuran dehydrogenase activity"/>
    <property type="evidence" value="ECO:0007669"/>
    <property type="project" value="InterPro"/>
</dbReference>
<keyword evidence="1" id="KW-0378">Hydrolase</keyword>